<comment type="caution">
    <text evidence="1">The sequence shown here is derived from an EMBL/GenBank/DDBJ whole genome shotgun (WGS) entry which is preliminary data.</text>
</comment>
<name>A0A0M0JY69_9EUKA</name>
<evidence type="ECO:0000313" key="2">
    <source>
        <dbReference type="Proteomes" id="UP000037460"/>
    </source>
</evidence>
<gene>
    <name evidence="1" type="ORF">Ctob_008284</name>
</gene>
<reference evidence="2" key="1">
    <citation type="journal article" date="2015" name="PLoS Genet.">
        <title>Genome Sequence and Transcriptome Analyses of Chrysochromulina tobin: Metabolic Tools for Enhanced Algal Fitness in the Prominent Order Prymnesiales (Haptophyceae).</title>
        <authorList>
            <person name="Hovde B.T."/>
            <person name="Deodato C.R."/>
            <person name="Hunsperger H.M."/>
            <person name="Ryken S.A."/>
            <person name="Yost W."/>
            <person name="Jha R.K."/>
            <person name="Patterson J."/>
            <person name="Monnat R.J. Jr."/>
            <person name="Barlow S.B."/>
            <person name="Starkenburg S.R."/>
            <person name="Cattolico R.A."/>
        </authorList>
    </citation>
    <scope>NUCLEOTIDE SEQUENCE</scope>
    <source>
        <strain evidence="2">CCMP291</strain>
    </source>
</reference>
<organism evidence="1 2">
    <name type="scientific">Chrysochromulina tobinii</name>
    <dbReference type="NCBI Taxonomy" id="1460289"/>
    <lineage>
        <taxon>Eukaryota</taxon>
        <taxon>Haptista</taxon>
        <taxon>Haptophyta</taxon>
        <taxon>Prymnesiophyceae</taxon>
        <taxon>Prymnesiales</taxon>
        <taxon>Chrysochromulinaceae</taxon>
        <taxon>Chrysochromulina</taxon>
    </lineage>
</organism>
<protein>
    <submittedName>
        <fullName evidence="1">Uncharacterized protein</fullName>
    </submittedName>
</protein>
<dbReference type="EMBL" id="JWZX01001999">
    <property type="protein sequence ID" value="KOO31509.1"/>
    <property type="molecule type" value="Genomic_DNA"/>
</dbReference>
<dbReference type="AlphaFoldDB" id="A0A0M0JY69"/>
<sequence length="263" mass="29369">MRGERRYLLEKLLRDDGAAYVDFLTLLSGKGLTENDFPSLNGIPMVSADAVEQGLSAEAAEAVRRQAVQDARRAQVEAAEAAAASSERANEAASSTFAEIDLTFATCFISSEEARFDMTPKVAGKGMWTAELQLLRLKTFRAFLNVLIFQGAALDTALSELAMADVLRKAFEFEIREQKRNEEYVVVTERARGAWQNRAAFIREWKDRSPVSYLPSEPSYNGMSAVGRLRARQTYERELAGEKSDGTAEKLNAWFNEFLDKMP</sequence>
<keyword evidence="2" id="KW-1185">Reference proteome</keyword>
<evidence type="ECO:0000313" key="1">
    <source>
        <dbReference type="EMBL" id="KOO31509.1"/>
    </source>
</evidence>
<dbReference type="Proteomes" id="UP000037460">
    <property type="component" value="Unassembled WGS sequence"/>
</dbReference>
<accession>A0A0M0JY69</accession>
<proteinExistence type="predicted"/>